<accession>A0A0D2BF30</accession>
<dbReference type="InterPro" id="IPR053137">
    <property type="entry name" value="NLR-like"/>
</dbReference>
<dbReference type="InterPro" id="IPR027417">
    <property type="entry name" value="P-loop_NTPase"/>
</dbReference>
<dbReference type="VEuPathDB" id="FungiDB:PV08_04763"/>
<proteinExistence type="predicted"/>
<evidence type="ECO:0000313" key="2">
    <source>
        <dbReference type="EMBL" id="KIW17568.1"/>
    </source>
</evidence>
<dbReference type="Pfam" id="PF13374">
    <property type="entry name" value="TPR_10"/>
    <property type="match status" value="1"/>
</dbReference>
<dbReference type="STRING" id="91928.A0A0D2BF30"/>
<dbReference type="Gene3D" id="3.40.50.300">
    <property type="entry name" value="P-loop containing nucleotide triphosphate hydrolases"/>
    <property type="match status" value="1"/>
</dbReference>
<keyword evidence="3" id="KW-1185">Reference proteome</keyword>
<dbReference type="Pfam" id="PF13424">
    <property type="entry name" value="TPR_12"/>
    <property type="match status" value="2"/>
</dbReference>
<dbReference type="SUPFAM" id="SSF52540">
    <property type="entry name" value="P-loop containing nucleoside triphosphate hydrolases"/>
    <property type="match status" value="1"/>
</dbReference>
<dbReference type="SUPFAM" id="SSF48452">
    <property type="entry name" value="TPR-like"/>
    <property type="match status" value="1"/>
</dbReference>
<dbReference type="Gene3D" id="1.25.40.10">
    <property type="entry name" value="Tetratricopeptide repeat domain"/>
    <property type="match status" value="2"/>
</dbReference>
<dbReference type="InterPro" id="IPR007111">
    <property type="entry name" value="NACHT_NTPase"/>
</dbReference>
<dbReference type="PANTHER" id="PTHR46082">
    <property type="entry name" value="ATP/GTP-BINDING PROTEIN-RELATED"/>
    <property type="match status" value="1"/>
</dbReference>
<protein>
    <recommendedName>
        <fullName evidence="1">NACHT domain-containing protein</fullName>
    </recommendedName>
</protein>
<dbReference type="HOGENOM" id="CLU_000288_125_13_1"/>
<dbReference type="Pfam" id="PF05729">
    <property type="entry name" value="NACHT"/>
    <property type="match status" value="1"/>
</dbReference>
<gene>
    <name evidence="2" type="ORF">PV08_04763</name>
</gene>
<dbReference type="Proteomes" id="UP000053328">
    <property type="component" value="Unassembled WGS sequence"/>
</dbReference>
<dbReference type="EMBL" id="KN847494">
    <property type="protein sequence ID" value="KIW17568.1"/>
    <property type="molecule type" value="Genomic_DNA"/>
</dbReference>
<reference evidence="2 3" key="1">
    <citation type="submission" date="2015-01" db="EMBL/GenBank/DDBJ databases">
        <title>The Genome Sequence of Exophiala spinifera CBS89968.</title>
        <authorList>
            <consortium name="The Broad Institute Genomics Platform"/>
            <person name="Cuomo C."/>
            <person name="de Hoog S."/>
            <person name="Gorbushina A."/>
            <person name="Stielow B."/>
            <person name="Teixiera M."/>
            <person name="Abouelleil A."/>
            <person name="Chapman S.B."/>
            <person name="Priest M."/>
            <person name="Young S.K."/>
            <person name="Wortman J."/>
            <person name="Nusbaum C."/>
            <person name="Birren B."/>
        </authorList>
    </citation>
    <scope>NUCLEOTIDE SEQUENCE [LARGE SCALE GENOMIC DNA]</scope>
    <source>
        <strain evidence="2 3">CBS 89968</strain>
    </source>
</reference>
<organism evidence="2 3">
    <name type="scientific">Exophiala spinifera</name>
    <dbReference type="NCBI Taxonomy" id="91928"/>
    <lineage>
        <taxon>Eukaryota</taxon>
        <taxon>Fungi</taxon>
        <taxon>Dikarya</taxon>
        <taxon>Ascomycota</taxon>
        <taxon>Pezizomycotina</taxon>
        <taxon>Eurotiomycetes</taxon>
        <taxon>Chaetothyriomycetidae</taxon>
        <taxon>Chaetothyriales</taxon>
        <taxon>Herpotrichiellaceae</taxon>
        <taxon>Exophiala</taxon>
    </lineage>
</organism>
<dbReference type="RefSeq" id="XP_016237784.1">
    <property type="nucleotide sequence ID" value="XM_016379107.1"/>
</dbReference>
<dbReference type="PANTHER" id="PTHR46082:SF6">
    <property type="entry name" value="AAA+ ATPASE DOMAIN-CONTAINING PROTEIN-RELATED"/>
    <property type="match status" value="1"/>
</dbReference>
<dbReference type="GeneID" id="27331846"/>
<feature type="domain" description="NACHT" evidence="1">
    <location>
        <begin position="174"/>
        <end position="341"/>
    </location>
</feature>
<dbReference type="OrthoDB" id="1658288at2759"/>
<evidence type="ECO:0000313" key="3">
    <source>
        <dbReference type="Proteomes" id="UP000053328"/>
    </source>
</evidence>
<name>A0A0D2BF30_9EURO</name>
<dbReference type="AlphaFoldDB" id="A0A0D2BF30"/>
<evidence type="ECO:0000259" key="1">
    <source>
        <dbReference type="Pfam" id="PF05729"/>
    </source>
</evidence>
<sequence>MADWARLPASTLGMVKSTNKSLLKILETDDQLLESVQVRFLGMIRDLRESNRRLEVTCFFEELPLPVVGKVVSKESATFAGYNPIGIHANHSNMVKFASLNETGFKRVLGELTRWETELRGSIPTDLSPSAVSGQPSPRKTIFAVPFEADPHFIPRESISSAIDKQLERHQRAVLCGMGGVGKSQIAIAYAYQYRQRYPRRHVFWMYAATRSRFAQACMQMARRLKLPGCDDPKTDACELVAAWLADEDNGSWLLIVDNVDDANLALGVIPTGDLDGDNDDDEEASVKPLIDYLPRTLDPSRRLLITTRNKDVADGLGQIASPIPVGPFSLPEARLLLQEKVRQESARPSEETVDELLTSLAYIPLAITQAAAFINRNVMTIADYLNLFQSSESERMKQLSVELQDPRRERGFSSSVFRTWRLSFDQMRQRDPAAAKLLAFLAFLEGQAIPLTLVQYTESVEADWRQALGTVAGYSLVVSAADKTISIHPLVQESVRYWLQQQGEKDASVEQAVVVLAASFPTGEYNNWPVCETLLPHAQSALRYQGTGILTSESRGYLQYHVSWFLWLSGQYIGALEHVSESYNIRVALYGDEKSESLESLELMATVLHYQGKYEDAEAMIRRVLAGRERELGENHPFTLTSVSNLAEVLRSRGKYEEAEAMSRRALAGHEKGLGADHPDTLMSVSNLAVVLRNQGKYEEAEAMNRWALARREKELGVDHPSTLTSVYNLAHLLDARQDFQQALVLYQRAASGYEDVLGADHPTTKACRADLSSLLRRMG</sequence>
<dbReference type="InterPro" id="IPR011990">
    <property type="entry name" value="TPR-like_helical_dom_sf"/>
</dbReference>